<dbReference type="RefSeq" id="XP_058328562.1">
    <property type="nucleotide sequence ID" value="XM_058475672.1"/>
</dbReference>
<evidence type="ECO:0000313" key="2">
    <source>
        <dbReference type="Proteomes" id="UP001150941"/>
    </source>
</evidence>
<gene>
    <name evidence="1" type="ORF">N7468_006376</name>
</gene>
<sequence length="559" mass="63197">MARISLTSLPPELIQLILQKCDLPSFLQAAFSCRVLLGNACSSCALILHHLQESPGFLDEVNGLTNKQLFRQLLRVARRELYGAEFVSNSKLYKFGGRVIDAHASSLTDVAKTRRVFLVFKNDSTVYLMDVQDGKLTLRRRLESPAEKFGKVDILQTVWDHRGLYVLHRLAPDPTQVGGSFVKDAQQKNSIFLACYDLQAEQETIKLYTLPEESEYKPICLAVHGDNFAISWQHKDEEDSHSVFLYSMDEAYEQNESDTLAEEIEGQPHPQIINCAYSSHLLSDIRRSMPNSDGPQLKGPSVRLAFNDRGKQLLHYYRAQTLFGSFHRVSNLDPIHAHRAIHNKCNVQFSTSLSLQFSIGIPFFGAHVEGDIAAGVPCHWRYLAVGIATHRVEHWTVACILMSESFPRAQRCTHVMNIERGRRFDEWSIMAQLGGYEESITSQGSLIAASVLGTRLAMASWKTVTVWPINPQCLITYLLDYDYDIFYRNSCRSEEGHLILRPVVIQLDAVCCQLQFTDDENELIAITDKGLIILHLEPNGKGARVVIPREDELLTQEMG</sequence>
<evidence type="ECO:0000313" key="1">
    <source>
        <dbReference type="EMBL" id="KAJ5225151.1"/>
    </source>
</evidence>
<dbReference type="AlphaFoldDB" id="A0A9W9NS34"/>
<reference evidence="1" key="1">
    <citation type="submission" date="2022-11" db="EMBL/GenBank/DDBJ databases">
        <authorList>
            <person name="Petersen C."/>
        </authorList>
    </citation>
    <scope>NUCLEOTIDE SEQUENCE</scope>
    <source>
        <strain evidence="1">IBT 19713</strain>
    </source>
</reference>
<organism evidence="1 2">
    <name type="scientific">Penicillium chermesinum</name>
    <dbReference type="NCBI Taxonomy" id="63820"/>
    <lineage>
        <taxon>Eukaryota</taxon>
        <taxon>Fungi</taxon>
        <taxon>Dikarya</taxon>
        <taxon>Ascomycota</taxon>
        <taxon>Pezizomycotina</taxon>
        <taxon>Eurotiomycetes</taxon>
        <taxon>Eurotiomycetidae</taxon>
        <taxon>Eurotiales</taxon>
        <taxon>Aspergillaceae</taxon>
        <taxon>Penicillium</taxon>
    </lineage>
</organism>
<dbReference type="PROSITE" id="PS51257">
    <property type="entry name" value="PROKAR_LIPOPROTEIN"/>
    <property type="match status" value="1"/>
</dbReference>
<dbReference type="EMBL" id="JAPQKS010000005">
    <property type="protein sequence ID" value="KAJ5225151.1"/>
    <property type="molecule type" value="Genomic_DNA"/>
</dbReference>
<proteinExistence type="predicted"/>
<reference evidence="1" key="2">
    <citation type="journal article" date="2023" name="IMA Fungus">
        <title>Comparative genomic study of the Penicillium genus elucidates a diverse pangenome and 15 lateral gene transfer events.</title>
        <authorList>
            <person name="Petersen C."/>
            <person name="Sorensen T."/>
            <person name="Nielsen M.R."/>
            <person name="Sondergaard T.E."/>
            <person name="Sorensen J.L."/>
            <person name="Fitzpatrick D.A."/>
            <person name="Frisvad J.C."/>
            <person name="Nielsen K.L."/>
        </authorList>
    </citation>
    <scope>NUCLEOTIDE SEQUENCE</scope>
    <source>
        <strain evidence="1">IBT 19713</strain>
    </source>
</reference>
<dbReference type="Proteomes" id="UP001150941">
    <property type="component" value="Unassembled WGS sequence"/>
</dbReference>
<comment type="caution">
    <text evidence="1">The sequence shown here is derived from an EMBL/GenBank/DDBJ whole genome shotgun (WGS) entry which is preliminary data.</text>
</comment>
<name>A0A9W9NS34_9EURO</name>
<accession>A0A9W9NS34</accession>
<evidence type="ECO:0008006" key="3">
    <source>
        <dbReference type="Google" id="ProtNLM"/>
    </source>
</evidence>
<protein>
    <recommendedName>
        <fullName evidence="3">F-box domain-containing protein</fullName>
    </recommendedName>
</protein>
<dbReference type="OrthoDB" id="6058203at2759"/>
<keyword evidence="2" id="KW-1185">Reference proteome</keyword>
<dbReference type="GeneID" id="83202975"/>